<organism evidence="9 11">
    <name type="scientific">Caldalkalibacillus thermarum (strain TA2.A1)</name>
    <dbReference type="NCBI Taxonomy" id="986075"/>
    <lineage>
        <taxon>Bacteria</taxon>
        <taxon>Bacillati</taxon>
        <taxon>Bacillota</taxon>
        <taxon>Bacilli</taxon>
        <taxon>Bacillales</taxon>
        <taxon>Bacillaceae</taxon>
        <taxon>Caldalkalibacillus</taxon>
    </lineage>
</organism>
<dbReference type="UniPathway" id="UPA00031">
    <property type="reaction ID" value="UER00012"/>
</dbReference>
<evidence type="ECO:0000313" key="12">
    <source>
        <dbReference type="Proteomes" id="UP000825179"/>
    </source>
</evidence>
<comment type="subunit">
    <text evidence="2 7">Homodimer.</text>
</comment>
<dbReference type="KEGG" id="cthu:HUR95_10025"/>
<evidence type="ECO:0000313" key="9">
    <source>
        <dbReference type="EMBL" id="EGL82869.1"/>
    </source>
</evidence>
<dbReference type="EC" id="2.6.1.9" evidence="7"/>
<evidence type="ECO:0000256" key="5">
    <source>
        <dbReference type="ARBA" id="ARBA00022898"/>
    </source>
</evidence>
<name>F5L734_CALTT</name>
<reference evidence="10 12" key="2">
    <citation type="journal article" date="2020" name="Extremophiles">
        <title>Genomic analysis of Caldalkalibacillus thermarum TA2.A1 reveals aerobic alkaliphilic metabolism and evolutionary hallmarks linking alkaliphilic bacteria and plant life.</title>
        <authorList>
            <person name="de Jong S.I."/>
            <person name="van den Broek M.A."/>
            <person name="Merkel A.Y."/>
            <person name="de la Torre Cortes P."/>
            <person name="Kalamorz F."/>
            <person name="Cook G.M."/>
            <person name="van Loosdrecht M.C.M."/>
            <person name="McMillan D.G.G."/>
        </authorList>
    </citation>
    <scope>NUCLEOTIDE SEQUENCE [LARGE SCALE GENOMIC DNA]</scope>
    <source>
        <strain evidence="10 12">TA2.A1</strain>
    </source>
</reference>
<accession>F5L734</accession>
<dbReference type="InterPro" id="IPR004839">
    <property type="entry name" value="Aminotransferase_I/II_large"/>
</dbReference>
<comment type="catalytic activity">
    <reaction evidence="7">
        <text>L-histidinol phosphate + 2-oxoglutarate = 3-(imidazol-4-yl)-2-oxopropyl phosphate + L-glutamate</text>
        <dbReference type="Rhea" id="RHEA:23744"/>
        <dbReference type="ChEBI" id="CHEBI:16810"/>
        <dbReference type="ChEBI" id="CHEBI:29985"/>
        <dbReference type="ChEBI" id="CHEBI:57766"/>
        <dbReference type="ChEBI" id="CHEBI:57980"/>
        <dbReference type="EC" id="2.6.1.9"/>
    </reaction>
</comment>
<reference evidence="10" key="3">
    <citation type="submission" date="2021-08" db="EMBL/GenBank/DDBJ databases">
        <authorList>
            <person name="de Jong S."/>
            <person name="van den Broek M."/>
            <person name="Merkel A."/>
            <person name="de la Torre Cortes P."/>
            <person name="Kalamorz F."/>
            <person name="Cook G."/>
            <person name="van Loosdrecht M."/>
            <person name="McMillan D."/>
        </authorList>
    </citation>
    <scope>NUCLEOTIDE SEQUENCE</scope>
    <source>
        <strain evidence="10">TA2.A1</strain>
    </source>
</reference>
<protein>
    <recommendedName>
        <fullName evidence="7">Histidinol-phosphate aminotransferase</fullName>
        <ecNumber evidence="7">2.6.1.9</ecNumber>
    </recommendedName>
    <alternativeName>
        <fullName evidence="7">Imidazole acetol-phosphate transaminase</fullName>
    </alternativeName>
</protein>
<dbReference type="CDD" id="cd00609">
    <property type="entry name" value="AAT_like"/>
    <property type="match status" value="1"/>
</dbReference>
<dbReference type="SUPFAM" id="SSF53383">
    <property type="entry name" value="PLP-dependent transferases"/>
    <property type="match status" value="1"/>
</dbReference>
<dbReference type="Gene3D" id="3.90.1150.10">
    <property type="entry name" value="Aspartate Aminotransferase, domain 1"/>
    <property type="match status" value="1"/>
</dbReference>
<evidence type="ECO:0000256" key="4">
    <source>
        <dbReference type="ARBA" id="ARBA00022679"/>
    </source>
</evidence>
<dbReference type="Proteomes" id="UP000825179">
    <property type="component" value="Chromosome"/>
</dbReference>
<comment type="similarity">
    <text evidence="7">Belongs to the class-II pyridoxal-phosphate-dependent aminotransferase family. Histidinol-phosphate aminotransferase subfamily.</text>
</comment>
<evidence type="ECO:0000313" key="11">
    <source>
        <dbReference type="Proteomes" id="UP000010716"/>
    </source>
</evidence>
<evidence type="ECO:0000256" key="7">
    <source>
        <dbReference type="HAMAP-Rule" id="MF_01023"/>
    </source>
</evidence>
<dbReference type="OrthoDB" id="9813612at2"/>
<dbReference type="AlphaFoldDB" id="F5L734"/>
<dbReference type="NCBIfam" id="TIGR01141">
    <property type="entry name" value="hisC"/>
    <property type="match status" value="1"/>
</dbReference>
<dbReference type="GO" id="GO:0004400">
    <property type="term" value="F:histidinol-phosphate transaminase activity"/>
    <property type="evidence" value="ECO:0007669"/>
    <property type="project" value="UniProtKB-UniRule"/>
</dbReference>
<dbReference type="PANTHER" id="PTHR43643">
    <property type="entry name" value="HISTIDINOL-PHOSPHATE AMINOTRANSFERASE 2"/>
    <property type="match status" value="1"/>
</dbReference>
<proteinExistence type="inferred from homology"/>
<gene>
    <name evidence="7 10" type="primary">hisC</name>
    <name evidence="9" type="ORF">CathTA2_1634</name>
    <name evidence="10" type="ORF">HUR95_10025</name>
</gene>
<dbReference type="Pfam" id="PF00155">
    <property type="entry name" value="Aminotran_1_2"/>
    <property type="match status" value="1"/>
</dbReference>
<keyword evidence="5 7" id="KW-0663">Pyridoxal phosphate</keyword>
<feature type="domain" description="Aminotransferase class I/classII large" evidence="8">
    <location>
        <begin position="30"/>
        <end position="353"/>
    </location>
</feature>
<dbReference type="Gene3D" id="3.40.640.10">
    <property type="entry name" value="Type I PLP-dependent aspartate aminotransferase-like (Major domain)"/>
    <property type="match status" value="1"/>
</dbReference>
<dbReference type="InterPro" id="IPR015424">
    <property type="entry name" value="PyrdxlP-dep_Trfase"/>
</dbReference>
<keyword evidence="3 7" id="KW-0032">Aminotransferase</keyword>
<evidence type="ECO:0000313" key="10">
    <source>
        <dbReference type="EMBL" id="QZT32722.1"/>
    </source>
</evidence>
<feature type="modified residue" description="N6-(pyridoxal phosphate)lysine" evidence="7">
    <location>
        <position position="222"/>
    </location>
</feature>
<comment type="pathway">
    <text evidence="7">Amino-acid biosynthesis; L-histidine biosynthesis; L-histidine from 5-phospho-alpha-D-ribose 1-diphosphate: step 7/9.</text>
</comment>
<evidence type="ECO:0000256" key="3">
    <source>
        <dbReference type="ARBA" id="ARBA00022576"/>
    </source>
</evidence>
<keyword evidence="6 7" id="KW-0368">Histidine biosynthesis</keyword>
<dbReference type="GO" id="GO:0000105">
    <property type="term" value="P:L-histidine biosynthetic process"/>
    <property type="evidence" value="ECO:0007669"/>
    <property type="project" value="UniProtKB-UniRule"/>
</dbReference>
<keyword evidence="7" id="KW-0028">Amino-acid biosynthesis</keyword>
<keyword evidence="12" id="KW-1185">Reference proteome</keyword>
<dbReference type="Proteomes" id="UP000010716">
    <property type="component" value="Unassembled WGS sequence"/>
</dbReference>
<comment type="cofactor">
    <cofactor evidence="1 7">
        <name>pyridoxal 5'-phosphate</name>
        <dbReference type="ChEBI" id="CHEBI:597326"/>
    </cofactor>
</comment>
<dbReference type="InterPro" id="IPR005861">
    <property type="entry name" value="HisP_aminotrans"/>
</dbReference>
<dbReference type="PANTHER" id="PTHR43643:SF3">
    <property type="entry name" value="HISTIDINOL-PHOSPHATE AMINOTRANSFERASE"/>
    <property type="match status" value="1"/>
</dbReference>
<dbReference type="InterPro" id="IPR015421">
    <property type="entry name" value="PyrdxlP-dep_Trfase_major"/>
</dbReference>
<reference evidence="9 11" key="1">
    <citation type="journal article" date="2011" name="J. Bacteriol.">
        <title>Draft genome sequence of the thermoalkaliphilic Caldalkalibacillus thermarum strain TA2.A1.</title>
        <authorList>
            <person name="Kalamorz F."/>
            <person name="Keis S."/>
            <person name="McMillan D.G."/>
            <person name="Olsson K."/>
            <person name="Stanton J.A."/>
            <person name="Stockwell P."/>
            <person name="Black M.A."/>
            <person name="Klingeman D.M."/>
            <person name="Land M.L."/>
            <person name="Han C.S."/>
            <person name="Martin S.L."/>
            <person name="Becher S.A."/>
            <person name="Peddie C.J."/>
            <person name="Morgan H.W."/>
            <person name="Matthies D."/>
            <person name="Preiss L."/>
            <person name="Meier T."/>
            <person name="Brown S.D."/>
            <person name="Cook G.M."/>
        </authorList>
    </citation>
    <scope>NUCLEOTIDE SEQUENCE [LARGE SCALE GENOMIC DNA]</scope>
    <source>
        <strain evidence="9 11">TA2.A1</strain>
    </source>
</reference>
<dbReference type="eggNOG" id="COG0079">
    <property type="taxonomic scope" value="Bacteria"/>
</dbReference>
<dbReference type="HAMAP" id="MF_01023">
    <property type="entry name" value="HisC_aminotrans_2"/>
    <property type="match status" value="1"/>
</dbReference>
<dbReference type="GO" id="GO:0030170">
    <property type="term" value="F:pyridoxal phosphate binding"/>
    <property type="evidence" value="ECO:0007669"/>
    <property type="project" value="InterPro"/>
</dbReference>
<evidence type="ECO:0000256" key="2">
    <source>
        <dbReference type="ARBA" id="ARBA00011738"/>
    </source>
</evidence>
<dbReference type="EMBL" id="AFCE01000136">
    <property type="protein sequence ID" value="EGL82869.1"/>
    <property type="molecule type" value="Genomic_DNA"/>
</dbReference>
<dbReference type="InterPro" id="IPR050106">
    <property type="entry name" value="HistidinolP_aminotransfase"/>
</dbReference>
<dbReference type="InterPro" id="IPR015422">
    <property type="entry name" value="PyrdxlP-dep_Trfase_small"/>
</dbReference>
<keyword evidence="4 7" id="KW-0808">Transferase</keyword>
<dbReference type="EMBL" id="CP082237">
    <property type="protein sequence ID" value="QZT32722.1"/>
    <property type="molecule type" value="Genomic_DNA"/>
</dbReference>
<dbReference type="RefSeq" id="WP_007504669.1">
    <property type="nucleotide sequence ID" value="NZ_AFCE01000136.1"/>
</dbReference>
<sequence length="363" mass="40926">MKPKKQITGLAPYNPGKPIEEVKREFNLTRVIKLASNENPFGPSPKVKQAIAEACHNLAQYPDGAAFELRRALAEFYQVHPDQLLFGNGSDEIVQIICRTFLTPDSNAVMAEPTFPRYKANVIIEGAQAVEVPLQNGVHNLEAMAEAVNQQTRLVWICNPNNPTGTYVNEEALTSFLRRVPQDVLVVVDEAYYEYVTEDDYPDTVAMLKQYPNIIILRTFSKIYGLAALRIGYAIARQEVIDLLNRVREPFNTSRVAQQAALAALSDQDYVAHCYEQNKQGKEYYYRHFQSLNLACYPTEANFIMVDLGRPAHPVFEAMLRQGVIVRSGKMLGMPTCLRITIGSQEQNETIIQLLTHMVQNVS</sequence>
<evidence type="ECO:0000256" key="1">
    <source>
        <dbReference type="ARBA" id="ARBA00001933"/>
    </source>
</evidence>
<evidence type="ECO:0000259" key="8">
    <source>
        <dbReference type="Pfam" id="PF00155"/>
    </source>
</evidence>
<evidence type="ECO:0000256" key="6">
    <source>
        <dbReference type="ARBA" id="ARBA00023102"/>
    </source>
</evidence>